<dbReference type="Gene3D" id="1.10.10.10">
    <property type="entry name" value="Winged helix-like DNA-binding domain superfamily/Winged helix DNA-binding domain"/>
    <property type="match status" value="1"/>
</dbReference>
<dbReference type="InterPro" id="IPR000847">
    <property type="entry name" value="LysR_HTH_N"/>
</dbReference>
<evidence type="ECO:0000256" key="1">
    <source>
        <dbReference type="ARBA" id="ARBA00009437"/>
    </source>
</evidence>
<evidence type="ECO:0000256" key="3">
    <source>
        <dbReference type="ARBA" id="ARBA00023125"/>
    </source>
</evidence>
<evidence type="ECO:0000259" key="5">
    <source>
        <dbReference type="PROSITE" id="PS50931"/>
    </source>
</evidence>
<comment type="caution">
    <text evidence="6">The sequence shown here is derived from an EMBL/GenBank/DDBJ whole genome shotgun (WGS) entry which is preliminary data.</text>
</comment>
<dbReference type="PANTHER" id="PTHR30537">
    <property type="entry name" value="HTH-TYPE TRANSCRIPTIONAL REGULATOR"/>
    <property type="match status" value="1"/>
</dbReference>
<keyword evidence="2" id="KW-0805">Transcription regulation</keyword>
<evidence type="ECO:0000256" key="2">
    <source>
        <dbReference type="ARBA" id="ARBA00023015"/>
    </source>
</evidence>
<accession>A0ABU1MWN7</accession>
<feature type="domain" description="HTH lysR-type" evidence="5">
    <location>
        <begin position="4"/>
        <end position="61"/>
    </location>
</feature>
<keyword evidence="3" id="KW-0238">DNA-binding</keyword>
<name>A0ABU1MWN7_9CAUL</name>
<dbReference type="PRINTS" id="PR00039">
    <property type="entry name" value="HTHLYSR"/>
</dbReference>
<comment type="similarity">
    <text evidence="1">Belongs to the LysR transcriptional regulatory family.</text>
</comment>
<sequence>MKRPSLESLRILGECVRSGSFAAAAQTLFLTPAAVSLRIRTLEQDLGKPLFVRRGPRATATDDAIALAARVDRALDDIDLALEAFHDARPVIRITAPPSFASHWLAPRLERYQADNPRIAIEFDVSTDLRSRSGFDVAIRTGGGPWPGWTSHPLFPVDLTPMLRPDLVARHRIVQPSDLERLILLPHPDWPLWLSEAGAPADRRFQFGAVDYPSHELNANAALAGQGAALLPRSLFKPMVDDGRLAAPFDHALADADWHFALLHEREVRQEPADLVAWLLSEAQPSSDAAASGPPRA</sequence>
<organism evidence="6 7">
    <name type="scientific">Caulobacter rhizosphaerae</name>
    <dbReference type="NCBI Taxonomy" id="2010972"/>
    <lineage>
        <taxon>Bacteria</taxon>
        <taxon>Pseudomonadati</taxon>
        <taxon>Pseudomonadota</taxon>
        <taxon>Alphaproteobacteria</taxon>
        <taxon>Caulobacterales</taxon>
        <taxon>Caulobacteraceae</taxon>
        <taxon>Caulobacter</taxon>
    </lineage>
</organism>
<dbReference type="Gene3D" id="3.40.190.10">
    <property type="entry name" value="Periplasmic binding protein-like II"/>
    <property type="match status" value="2"/>
</dbReference>
<dbReference type="PANTHER" id="PTHR30537:SF74">
    <property type="entry name" value="HTH-TYPE TRANSCRIPTIONAL REGULATOR TRPI"/>
    <property type="match status" value="1"/>
</dbReference>
<dbReference type="PROSITE" id="PS50931">
    <property type="entry name" value="HTH_LYSR"/>
    <property type="match status" value="1"/>
</dbReference>
<dbReference type="InterPro" id="IPR005119">
    <property type="entry name" value="LysR_subst-bd"/>
</dbReference>
<keyword evidence="7" id="KW-1185">Reference proteome</keyword>
<dbReference type="Proteomes" id="UP001262754">
    <property type="component" value="Unassembled WGS sequence"/>
</dbReference>
<evidence type="ECO:0000313" key="6">
    <source>
        <dbReference type="EMBL" id="MDR6530588.1"/>
    </source>
</evidence>
<evidence type="ECO:0000313" key="7">
    <source>
        <dbReference type="Proteomes" id="UP001262754"/>
    </source>
</evidence>
<dbReference type="Pfam" id="PF00126">
    <property type="entry name" value="HTH_1"/>
    <property type="match status" value="1"/>
</dbReference>
<dbReference type="InterPro" id="IPR058163">
    <property type="entry name" value="LysR-type_TF_proteobact-type"/>
</dbReference>
<dbReference type="EMBL" id="JAVDRL010000003">
    <property type="protein sequence ID" value="MDR6530588.1"/>
    <property type="molecule type" value="Genomic_DNA"/>
</dbReference>
<proteinExistence type="inferred from homology"/>
<protein>
    <submittedName>
        <fullName evidence="6">LysR family glycine cleavage system transcriptional activator</fullName>
    </submittedName>
</protein>
<keyword evidence="4" id="KW-0804">Transcription</keyword>
<evidence type="ECO:0000256" key="4">
    <source>
        <dbReference type="ARBA" id="ARBA00023163"/>
    </source>
</evidence>
<gene>
    <name evidence="6" type="ORF">J2800_001324</name>
</gene>
<dbReference type="RefSeq" id="WP_310030162.1">
    <property type="nucleotide sequence ID" value="NZ_JAVDRL010000003.1"/>
</dbReference>
<dbReference type="SUPFAM" id="SSF46785">
    <property type="entry name" value="Winged helix' DNA-binding domain"/>
    <property type="match status" value="1"/>
</dbReference>
<reference evidence="6 7" key="1">
    <citation type="submission" date="2023-07" db="EMBL/GenBank/DDBJ databases">
        <title>Sorghum-associated microbial communities from plants grown in Nebraska, USA.</title>
        <authorList>
            <person name="Schachtman D."/>
        </authorList>
    </citation>
    <scope>NUCLEOTIDE SEQUENCE [LARGE SCALE GENOMIC DNA]</scope>
    <source>
        <strain evidence="6 7">DS2154</strain>
    </source>
</reference>
<dbReference type="InterPro" id="IPR036388">
    <property type="entry name" value="WH-like_DNA-bd_sf"/>
</dbReference>
<dbReference type="SUPFAM" id="SSF53850">
    <property type="entry name" value="Periplasmic binding protein-like II"/>
    <property type="match status" value="1"/>
</dbReference>
<dbReference type="Pfam" id="PF03466">
    <property type="entry name" value="LysR_substrate"/>
    <property type="match status" value="1"/>
</dbReference>
<dbReference type="InterPro" id="IPR036390">
    <property type="entry name" value="WH_DNA-bd_sf"/>
</dbReference>